<sequence length="91" mass="9542">IEVGEEIPCKTPSFLSLAAAAKIGQLYILALALGAAQPALGAATSKPSTPSCFNCAWHSLAHAGRQHQKNNQIPATFNFKANPNNLSSQIL</sequence>
<evidence type="ECO:0000313" key="1">
    <source>
        <dbReference type="EMBL" id="MCI14820.1"/>
    </source>
</evidence>
<feature type="non-terminal residue" evidence="1">
    <location>
        <position position="1"/>
    </location>
</feature>
<reference evidence="1 2" key="1">
    <citation type="journal article" date="2018" name="Front. Plant Sci.">
        <title>Red Clover (Trifolium pratense) and Zigzag Clover (T. medium) - A Picture of Genomic Similarities and Differences.</title>
        <authorList>
            <person name="Dluhosova J."/>
            <person name="Istvanek J."/>
            <person name="Nedelnik J."/>
            <person name="Repkova J."/>
        </authorList>
    </citation>
    <scope>NUCLEOTIDE SEQUENCE [LARGE SCALE GENOMIC DNA]</scope>
    <source>
        <strain evidence="2">cv. 10/8</strain>
        <tissue evidence="1">Leaf</tissue>
    </source>
</reference>
<proteinExistence type="predicted"/>
<comment type="caution">
    <text evidence="1">The sequence shown here is derived from an EMBL/GenBank/DDBJ whole genome shotgun (WGS) entry which is preliminary data.</text>
</comment>
<accession>A0A392PTN9</accession>
<keyword evidence="2" id="KW-1185">Reference proteome</keyword>
<evidence type="ECO:0000313" key="2">
    <source>
        <dbReference type="Proteomes" id="UP000265520"/>
    </source>
</evidence>
<name>A0A392PTN9_9FABA</name>
<organism evidence="1 2">
    <name type="scientific">Trifolium medium</name>
    <dbReference type="NCBI Taxonomy" id="97028"/>
    <lineage>
        <taxon>Eukaryota</taxon>
        <taxon>Viridiplantae</taxon>
        <taxon>Streptophyta</taxon>
        <taxon>Embryophyta</taxon>
        <taxon>Tracheophyta</taxon>
        <taxon>Spermatophyta</taxon>
        <taxon>Magnoliopsida</taxon>
        <taxon>eudicotyledons</taxon>
        <taxon>Gunneridae</taxon>
        <taxon>Pentapetalae</taxon>
        <taxon>rosids</taxon>
        <taxon>fabids</taxon>
        <taxon>Fabales</taxon>
        <taxon>Fabaceae</taxon>
        <taxon>Papilionoideae</taxon>
        <taxon>50 kb inversion clade</taxon>
        <taxon>NPAAA clade</taxon>
        <taxon>Hologalegina</taxon>
        <taxon>IRL clade</taxon>
        <taxon>Trifolieae</taxon>
        <taxon>Trifolium</taxon>
    </lineage>
</organism>
<dbReference type="Proteomes" id="UP000265520">
    <property type="component" value="Unassembled WGS sequence"/>
</dbReference>
<protein>
    <submittedName>
        <fullName evidence="1">Uncharacterized protein</fullName>
    </submittedName>
</protein>
<dbReference type="EMBL" id="LXQA010093932">
    <property type="protein sequence ID" value="MCI14820.1"/>
    <property type="molecule type" value="Genomic_DNA"/>
</dbReference>
<dbReference type="AlphaFoldDB" id="A0A392PTN9"/>